<dbReference type="KEGG" id="vg:23462419"/>
<dbReference type="EMBL" id="KP136319">
    <property type="protein sequence ID" value="AJF97502.1"/>
    <property type="molecule type" value="Genomic_DNA"/>
</dbReference>
<proteinExistence type="predicted"/>
<protein>
    <submittedName>
        <fullName evidence="1">Uncharacterized protein</fullName>
    </submittedName>
</protein>
<dbReference type="Proteomes" id="UP000202511">
    <property type="component" value="Segment"/>
</dbReference>
<reference evidence="1 2" key="1">
    <citation type="journal article" date="2015" name="Parasitol. Res.">
        <title>Viruses in close associations with free-living amoebae.</title>
        <authorList>
            <person name="Scheid P."/>
        </authorList>
    </citation>
    <scope>NUCLEOTIDE SEQUENCE [LARGE SCALE GENOMIC DNA]</scope>
    <source>
        <strain evidence="1">KlaHel</strain>
    </source>
</reference>
<organism evidence="1 2">
    <name type="scientific">Pandoravirus inopinatum</name>
    <dbReference type="NCBI Taxonomy" id="1605721"/>
    <lineage>
        <taxon>Viruses</taxon>
        <taxon>Pandoravirus</taxon>
    </lineage>
</organism>
<accession>A0A0B5JCV7</accession>
<name>A0A0B5JCV7_9VIRU</name>
<dbReference type="RefSeq" id="YP_009119737.1">
    <property type="nucleotide sequence ID" value="NC_026440.1"/>
</dbReference>
<dbReference type="GeneID" id="23462419"/>
<evidence type="ECO:0000313" key="2">
    <source>
        <dbReference type="Proteomes" id="UP000202511"/>
    </source>
</evidence>
<sequence>MQDGDVAQVLLQIGARAEGPTLLEMVLPIDGLCQGSRYFAALLRGGFRESISDHSQRPEIRVVIPLPQCAPWGLDAVLGHVAGTADRPQLGAGLLYWPTLIYLGADACLRQYADAWKGMADVWPSHRPACPRDQSAHTLDAATATTTTPDPMPEPEMLLSVYARAILGDVDTTRTSELDCGDRLQHPAAVLFERDFLWSLYNAHHVEYFNCEDCDYGCCDRVRHEWVAAHIRRYGDYRVALLGACDRSLARLRSTLTKSLSCSADCLDMCVGGDPALLSLATMTALRDWHRAISPASPYTSSPYALSLCNLLDPVCAARLIVGCDTEALDEDDRVVNDIGVEGNQDPVDERQAKRRRSADAHMTVTVDSKATFEAALREAFPRAADVVLRLVGLRGVTDAYGFSRQAGAVLAGGCVVEAVQREPLRARLPDSDMDLWVIGEDSHSRRDSFRHIVETLFRELPDHAVTMGGSVVTFALPDTAAAREKVQVIYTDGCCGGDVISAFDLAHAAAYYDGETVWATWDCVWSLVSRSTEAIGSGGIIRPVRLGHAARKGFRPTEALVATANLADDPTVTTDDPHKEPCVVATRACADADAVLAAFAYRPIDARDYDKHLSSRIPDECNVTVDDPIYLSMPPLYMPFPALCRPCTASRHSRRPPDEACTCNLALRVRLDLPRFAGDNGRLSTPKCLTERAAAFRQRIADAERVMRHDLKSSPLYRGHNDKSWECLWESVAKCNDSNPSYRTHPGLLRMQCLATTTVTSALTGRPVDLKDYEDVWLDGRVAFRRVAKISRITMPVMAAAELRVYPSCLEAIVDGLNGAIP</sequence>
<evidence type="ECO:0000313" key="1">
    <source>
        <dbReference type="EMBL" id="AJF97502.1"/>
    </source>
</evidence>